<proteinExistence type="predicted"/>
<dbReference type="GeneID" id="26842673"/>
<dbReference type="Proteomes" id="UP000054251">
    <property type="component" value="Unassembled WGS sequence"/>
</dbReference>
<keyword evidence="2" id="KW-1185">Reference proteome</keyword>
<comment type="caution">
    <text evidence="1">The sequence shown here is derived from an EMBL/GenBank/DDBJ whole genome shotgun (WGS) entry which is preliminary data.</text>
</comment>
<protein>
    <submittedName>
        <fullName evidence="1">Uncharacterized protein</fullName>
    </submittedName>
</protein>
<dbReference type="RefSeq" id="XP_015464677.1">
    <property type="nucleotide sequence ID" value="XM_015614493.1"/>
</dbReference>
<dbReference type="EMBL" id="LMYN01000250">
    <property type="protein sequence ID" value="KRZ98574.1"/>
    <property type="molecule type" value="Genomic_DNA"/>
</dbReference>
<name>A0A0V1PRD0_9ASCO</name>
<gene>
    <name evidence="1" type="ORF">AC631_05664</name>
</gene>
<accession>A0A0V1PRD0</accession>
<organism evidence="1 2">
    <name type="scientific">Debaryomyces fabryi</name>
    <dbReference type="NCBI Taxonomy" id="58627"/>
    <lineage>
        <taxon>Eukaryota</taxon>
        <taxon>Fungi</taxon>
        <taxon>Dikarya</taxon>
        <taxon>Ascomycota</taxon>
        <taxon>Saccharomycotina</taxon>
        <taxon>Pichiomycetes</taxon>
        <taxon>Debaryomycetaceae</taxon>
        <taxon>Debaryomyces</taxon>
    </lineage>
</organism>
<dbReference type="OrthoDB" id="10343803at2759"/>
<dbReference type="AlphaFoldDB" id="A0A0V1PRD0"/>
<evidence type="ECO:0000313" key="2">
    <source>
        <dbReference type="Proteomes" id="UP000054251"/>
    </source>
</evidence>
<reference evidence="1 2" key="1">
    <citation type="submission" date="2015-11" db="EMBL/GenBank/DDBJ databases">
        <title>The genome of Debaryomyces fabryi.</title>
        <authorList>
            <person name="Tafer H."/>
            <person name="Lopandic K."/>
        </authorList>
    </citation>
    <scope>NUCLEOTIDE SEQUENCE [LARGE SCALE GENOMIC DNA]</scope>
    <source>
        <strain evidence="1 2">CBS 789</strain>
    </source>
</reference>
<sequence>MEQDKKCIGIEKTQENVLKHFETVLGDKYKEYEFSFCQHNSLFYINPVEKREMDVLEKDSLLEKAIDTMPHRCMVCLEDNVF</sequence>
<evidence type="ECO:0000313" key="1">
    <source>
        <dbReference type="EMBL" id="KRZ98574.1"/>
    </source>
</evidence>